<evidence type="ECO:0000256" key="1">
    <source>
        <dbReference type="ARBA" id="ARBA00001968"/>
    </source>
</evidence>
<comment type="caution">
    <text evidence="4">The sequence shown here is derived from an EMBL/GenBank/DDBJ whole genome shotgun (WGS) entry which is preliminary data.</text>
</comment>
<proteinExistence type="predicted"/>
<evidence type="ECO:0000313" key="4">
    <source>
        <dbReference type="EMBL" id="KAE9340596.1"/>
    </source>
</evidence>
<comment type="cofactor">
    <cofactor evidence="1">
        <name>a divalent metal cation</name>
        <dbReference type="ChEBI" id="CHEBI:60240"/>
    </cofactor>
</comment>
<dbReference type="Proteomes" id="UP000486351">
    <property type="component" value="Unassembled WGS sequence"/>
</dbReference>
<evidence type="ECO:0000259" key="3">
    <source>
        <dbReference type="Pfam" id="PF13359"/>
    </source>
</evidence>
<feature type="domain" description="DDE Tnp4" evidence="3">
    <location>
        <begin position="2"/>
        <end position="53"/>
    </location>
</feature>
<keyword evidence="2" id="KW-0479">Metal-binding</keyword>
<evidence type="ECO:0000256" key="2">
    <source>
        <dbReference type="ARBA" id="ARBA00022723"/>
    </source>
</evidence>
<dbReference type="InterPro" id="IPR027806">
    <property type="entry name" value="HARBI1_dom"/>
</dbReference>
<dbReference type="GO" id="GO:0046872">
    <property type="term" value="F:metal ion binding"/>
    <property type="evidence" value="ECO:0007669"/>
    <property type="project" value="UniProtKB-KW"/>
</dbReference>
<name>A0A6G0RTJ5_9STRA</name>
<reference evidence="4 5" key="1">
    <citation type="submission" date="2018-09" db="EMBL/GenBank/DDBJ databases">
        <title>Genomic investigation of the strawberry pathogen Phytophthora fragariae indicates pathogenicity is determined by transcriptional variation in three key races.</title>
        <authorList>
            <person name="Adams T.M."/>
            <person name="Armitage A.D."/>
            <person name="Sobczyk M.K."/>
            <person name="Bates H.J."/>
            <person name="Dunwell J.M."/>
            <person name="Nellist C.F."/>
            <person name="Harrison R.J."/>
        </authorList>
    </citation>
    <scope>NUCLEOTIDE SEQUENCE [LARGE SCALE GENOMIC DNA]</scope>
    <source>
        <strain evidence="4 5">NOV-77</strain>
    </source>
</reference>
<sequence length="74" mass="8400">MNVCYAYVGAEGSVRDSMVLQWSHLLETIPDDFYVLADAGYGLSKKVLTPYRSVRYHLKEWAKSSGRPQNGMEL</sequence>
<protein>
    <recommendedName>
        <fullName evidence="3">DDE Tnp4 domain-containing protein</fullName>
    </recommendedName>
</protein>
<dbReference type="EMBL" id="QXFY01000575">
    <property type="protein sequence ID" value="KAE9340596.1"/>
    <property type="molecule type" value="Genomic_DNA"/>
</dbReference>
<dbReference type="Pfam" id="PF13359">
    <property type="entry name" value="DDE_Tnp_4"/>
    <property type="match status" value="1"/>
</dbReference>
<gene>
    <name evidence="4" type="ORF">PF008_g11035</name>
</gene>
<organism evidence="4 5">
    <name type="scientific">Phytophthora fragariae</name>
    <dbReference type="NCBI Taxonomy" id="53985"/>
    <lineage>
        <taxon>Eukaryota</taxon>
        <taxon>Sar</taxon>
        <taxon>Stramenopiles</taxon>
        <taxon>Oomycota</taxon>
        <taxon>Peronosporomycetes</taxon>
        <taxon>Peronosporales</taxon>
        <taxon>Peronosporaceae</taxon>
        <taxon>Phytophthora</taxon>
    </lineage>
</organism>
<evidence type="ECO:0000313" key="5">
    <source>
        <dbReference type="Proteomes" id="UP000486351"/>
    </source>
</evidence>
<dbReference type="AlphaFoldDB" id="A0A6G0RTJ5"/>
<accession>A0A6G0RTJ5</accession>